<dbReference type="GO" id="GO:0004170">
    <property type="term" value="F:dUTP diphosphatase activity"/>
    <property type="evidence" value="ECO:0007669"/>
    <property type="project" value="UniProtKB-EC"/>
</dbReference>
<dbReference type="Pfam" id="PF00692">
    <property type="entry name" value="dUTPase"/>
    <property type="match status" value="1"/>
</dbReference>
<sequence length="139" mass="14960">MKCSLLRSTSKAPIRKTEGAAGFDLFYDGEDIDFAPGEQRILSTGVSLEIIGGYYGQIAPRSGLALEYGIIVLGGIIDSDYRGEVKVILKNTGEKLWILRQGDRIAQLLILPCYQGDLTVVDVLSETDRGTGGFGSTGK</sequence>
<evidence type="ECO:0000256" key="1">
    <source>
        <dbReference type="ARBA" id="ARBA00006581"/>
    </source>
</evidence>
<proteinExistence type="inferred from homology"/>
<accession>A0A6C0IWX8</accession>
<dbReference type="InterPro" id="IPR008181">
    <property type="entry name" value="dUTPase"/>
</dbReference>
<reference evidence="6" key="1">
    <citation type="journal article" date="2020" name="Nature">
        <title>Giant virus diversity and host interactions through global metagenomics.</title>
        <authorList>
            <person name="Schulz F."/>
            <person name="Roux S."/>
            <person name="Paez-Espino D."/>
            <person name="Jungbluth S."/>
            <person name="Walsh D.A."/>
            <person name="Denef V.J."/>
            <person name="McMahon K.D."/>
            <person name="Konstantinidis K.T."/>
            <person name="Eloe-Fadrosh E.A."/>
            <person name="Kyrpides N.C."/>
            <person name="Woyke T."/>
        </authorList>
    </citation>
    <scope>NUCLEOTIDE SEQUENCE</scope>
    <source>
        <strain evidence="6">GVMAG-M-3300025572-1</strain>
    </source>
</reference>
<dbReference type="EC" id="3.6.1.23" evidence="2"/>
<name>A0A6C0IWX8_9ZZZZ</name>
<protein>
    <recommendedName>
        <fullName evidence="2">dUTP diphosphatase</fullName>
        <ecNumber evidence="2">3.6.1.23</ecNumber>
    </recommendedName>
</protein>
<dbReference type="EMBL" id="MN740283">
    <property type="protein sequence ID" value="QHT97834.1"/>
    <property type="molecule type" value="Genomic_DNA"/>
</dbReference>
<evidence type="ECO:0000313" key="6">
    <source>
        <dbReference type="EMBL" id="QHT97834.1"/>
    </source>
</evidence>
<dbReference type="InterPro" id="IPR033704">
    <property type="entry name" value="dUTPase_trimeric"/>
</dbReference>
<dbReference type="AlphaFoldDB" id="A0A6C0IWX8"/>
<organism evidence="6">
    <name type="scientific">viral metagenome</name>
    <dbReference type="NCBI Taxonomy" id="1070528"/>
    <lineage>
        <taxon>unclassified sequences</taxon>
        <taxon>metagenomes</taxon>
        <taxon>organismal metagenomes</taxon>
    </lineage>
</organism>
<dbReference type="InterPro" id="IPR036157">
    <property type="entry name" value="dUTPase-like_sf"/>
</dbReference>
<evidence type="ECO:0000256" key="4">
    <source>
        <dbReference type="ARBA" id="ARBA00023080"/>
    </source>
</evidence>
<evidence type="ECO:0000256" key="3">
    <source>
        <dbReference type="ARBA" id="ARBA00022801"/>
    </source>
</evidence>
<dbReference type="NCBIfam" id="TIGR00576">
    <property type="entry name" value="dut"/>
    <property type="match status" value="1"/>
</dbReference>
<dbReference type="NCBIfam" id="NF001862">
    <property type="entry name" value="PRK00601.1"/>
    <property type="match status" value="1"/>
</dbReference>
<keyword evidence="4" id="KW-0546">Nucleotide metabolism</keyword>
<dbReference type="CDD" id="cd07557">
    <property type="entry name" value="trimeric_dUTPase"/>
    <property type="match status" value="1"/>
</dbReference>
<evidence type="ECO:0000259" key="5">
    <source>
        <dbReference type="Pfam" id="PF00692"/>
    </source>
</evidence>
<dbReference type="PANTHER" id="PTHR11241">
    <property type="entry name" value="DEOXYURIDINE 5'-TRIPHOSPHATE NUCLEOTIDOHYDROLASE"/>
    <property type="match status" value="1"/>
</dbReference>
<dbReference type="Gene3D" id="2.70.40.10">
    <property type="match status" value="1"/>
</dbReference>
<dbReference type="GO" id="GO:0046081">
    <property type="term" value="P:dUTP catabolic process"/>
    <property type="evidence" value="ECO:0007669"/>
    <property type="project" value="InterPro"/>
</dbReference>
<comment type="similarity">
    <text evidence="1">Belongs to the dUTPase family.</text>
</comment>
<keyword evidence="3" id="KW-0378">Hydrolase</keyword>
<dbReference type="InterPro" id="IPR029054">
    <property type="entry name" value="dUTPase-like"/>
</dbReference>
<dbReference type="GO" id="GO:0000287">
    <property type="term" value="F:magnesium ion binding"/>
    <property type="evidence" value="ECO:0007669"/>
    <property type="project" value="InterPro"/>
</dbReference>
<feature type="domain" description="dUTPase-like" evidence="5">
    <location>
        <begin position="11"/>
        <end position="138"/>
    </location>
</feature>
<evidence type="ECO:0000256" key="2">
    <source>
        <dbReference type="ARBA" id="ARBA00012379"/>
    </source>
</evidence>
<dbReference type="SUPFAM" id="SSF51283">
    <property type="entry name" value="dUTPase-like"/>
    <property type="match status" value="1"/>
</dbReference>
<dbReference type="GO" id="GO:0006226">
    <property type="term" value="P:dUMP biosynthetic process"/>
    <property type="evidence" value="ECO:0007669"/>
    <property type="project" value="InterPro"/>
</dbReference>
<dbReference type="PANTHER" id="PTHR11241:SF0">
    <property type="entry name" value="DEOXYURIDINE 5'-TRIPHOSPHATE NUCLEOTIDOHYDROLASE"/>
    <property type="match status" value="1"/>
</dbReference>